<dbReference type="InterPro" id="IPR014710">
    <property type="entry name" value="RmlC-like_jellyroll"/>
</dbReference>
<dbReference type="Pfam" id="PF01381">
    <property type="entry name" value="HTH_3"/>
    <property type="match status" value="1"/>
</dbReference>
<protein>
    <submittedName>
        <fullName evidence="3">XRE family transcriptional regulator</fullName>
    </submittedName>
</protein>
<dbReference type="SMART" id="SM00530">
    <property type="entry name" value="HTH_XRE"/>
    <property type="match status" value="1"/>
</dbReference>
<organism evidence="3 4">
    <name type="scientific">Pigmentiphaga kullae</name>
    <dbReference type="NCBI Taxonomy" id="151784"/>
    <lineage>
        <taxon>Bacteria</taxon>
        <taxon>Pseudomonadati</taxon>
        <taxon>Pseudomonadota</taxon>
        <taxon>Betaproteobacteria</taxon>
        <taxon>Burkholderiales</taxon>
        <taxon>Alcaligenaceae</taxon>
        <taxon>Pigmentiphaga</taxon>
    </lineage>
</organism>
<reference evidence="3 4" key="1">
    <citation type="submission" date="2019-02" db="EMBL/GenBank/DDBJ databases">
        <title>Genomic Encyclopedia of Type Strains, Phase IV (KMG-IV): sequencing the most valuable type-strain genomes for metagenomic binning, comparative biology and taxonomic classification.</title>
        <authorList>
            <person name="Goeker M."/>
        </authorList>
    </citation>
    <scope>NUCLEOTIDE SEQUENCE [LARGE SCALE GENOMIC DNA]</scope>
    <source>
        <strain evidence="3 4">K24</strain>
    </source>
</reference>
<dbReference type="GO" id="GO:0005829">
    <property type="term" value="C:cytosol"/>
    <property type="evidence" value="ECO:0007669"/>
    <property type="project" value="TreeGrafter"/>
</dbReference>
<dbReference type="InterPro" id="IPR013096">
    <property type="entry name" value="Cupin_2"/>
</dbReference>
<dbReference type="GO" id="GO:0003700">
    <property type="term" value="F:DNA-binding transcription factor activity"/>
    <property type="evidence" value="ECO:0007669"/>
    <property type="project" value="TreeGrafter"/>
</dbReference>
<keyword evidence="4" id="KW-1185">Reference proteome</keyword>
<dbReference type="PROSITE" id="PS50943">
    <property type="entry name" value="HTH_CROC1"/>
    <property type="match status" value="1"/>
</dbReference>
<comment type="caution">
    <text evidence="3">The sequence shown here is derived from an EMBL/GenBank/DDBJ whole genome shotgun (WGS) entry which is preliminary data.</text>
</comment>
<dbReference type="Gene3D" id="1.10.260.40">
    <property type="entry name" value="lambda repressor-like DNA-binding domains"/>
    <property type="match status" value="1"/>
</dbReference>
<dbReference type="CDD" id="cd00093">
    <property type="entry name" value="HTH_XRE"/>
    <property type="match status" value="1"/>
</dbReference>
<dbReference type="InterPro" id="IPR050807">
    <property type="entry name" value="TransReg_Diox_bact_type"/>
</dbReference>
<dbReference type="CDD" id="cd02209">
    <property type="entry name" value="cupin_XRE_C"/>
    <property type="match status" value="1"/>
</dbReference>
<name>A0A4Q7NKX4_9BURK</name>
<dbReference type="Proteomes" id="UP000292445">
    <property type="component" value="Unassembled WGS sequence"/>
</dbReference>
<dbReference type="SUPFAM" id="SSF51182">
    <property type="entry name" value="RmlC-like cupins"/>
    <property type="match status" value="1"/>
</dbReference>
<feature type="domain" description="HTH cro/C1-type" evidence="2">
    <location>
        <begin position="28"/>
        <end position="82"/>
    </location>
</feature>
<dbReference type="GO" id="GO:0003677">
    <property type="term" value="F:DNA binding"/>
    <property type="evidence" value="ECO:0007669"/>
    <property type="project" value="UniProtKB-KW"/>
</dbReference>
<dbReference type="OrthoDB" id="9814751at2"/>
<evidence type="ECO:0000313" key="3">
    <source>
        <dbReference type="EMBL" id="RZS85683.1"/>
    </source>
</evidence>
<dbReference type="PANTHER" id="PTHR46797">
    <property type="entry name" value="HTH-TYPE TRANSCRIPTIONAL REGULATOR"/>
    <property type="match status" value="1"/>
</dbReference>
<proteinExistence type="predicted"/>
<dbReference type="SUPFAM" id="SSF47413">
    <property type="entry name" value="lambda repressor-like DNA-binding domains"/>
    <property type="match status" value="1"/>
</dbReference>
<dbReference type="AlphaFoldDB" id="A0A4Q7NKX4"/>
<sequence length="205" mass="21971">MSTRASKAKAKDKDSASDETFVWIGGQIRSLRKARNLSLDELSRATGFSIGYLSQMERGLAKTSIGFLKKVSLALDVPLGWFFPSGQPSDPTDRGVVVRAARRRQLTSNAGVSDFLLSANLDGQLKLFYSVLEPGARSGDAYAHQGEEGGYVVSGSLDLWVGDDHFVVNAGDSFSYPSTTPHRHANHGRDAVVIIWAVSGGPGKG</sequence>
<dbReference type="RefSeq" id="WP_130356854.1">
    <property type="nucleotide sequence ID" value="NZ_SGXC01000001.1"/>
</dbReference>
<dbReference type="InterPro" id="IPR011051">
    <property type="entry name" value="RmlC_Cupin_sf"/>
</dbReference>
<evidence type="ECO:0000259" key="2">
    <source>
        <dbReference type="PROSITE" id="PS50943"/>
    </source>
</evidence>
<dbReference type="PANTHER" id="PTHR46797:SF2">
    <property type="entry name" value="TRANSCRIPTIONAL REGULATOR"/>
    <property type="match status" value="1"/>
</dbReference>
<evidence type="ECO:0000313" key="4">
    <source>
        <dbReference type="Proteomes" id="UP000292445"/>
    </source>
</evidence>
<evidence type="ECO:0000256" key="1">
    <source>
        <dbReference type="ARBA" id="ARBA00023125"/>
    </source>
</evidence>
<accession>A0A4Q7NKX4</accession>
<keyword evidence="1" id="KW-0238">DNA-binding</keyword>
<dbReference type="InterPro" id="IPR010982">
    <property type="entry name" value="Lambda_DNA-bd_dom_sf"/>
</dbReference>
<dbReference type="Pfam" id="PF07883">
    <property type="entry name" value="Cupin_2"/>
    <property type="match status" value="1"/>
</dbReference>
<dbReference type="EMBL" id="SGXC01000001">
    <property type="protein sequence ID" value="RZS85683.1"/>
    <property type="molecule type" value="Genomic_DNA"/>
</dbReference>
<gene>
    <name evidence="3" type="ORF">EV675_1713</name>
</gene>
<dbReference type="InterPro" id="IPR001387">
    <property type="entry name" value="Cro/C1-type_HTH"/>
</dbReference>
<dbReference type="Gene3D" id="2.60.120.10">
    <property type="entry name" value="Jelly Rolls"/>
    <property type="match status" value="1"/>
</dbReference>